<dbReference type="InterPro" id="IPR050065">
    <property type="entry name" value="GlmU-like"/>
</dbReference>
<dbReference type="EMBL" id="AP025314">
    <property type="protein sequence ID" value="BDD08185.1"/>
    <property type="molecule type" value="Genomic_DNA"/>
</dbReference>
<accession>A0AAU9DBL4</accession>
<dbReference type="GO" id="GO:0016746">
    <property type="term" value="F:acyltransferase activity"/>
    <property type="evidence" value="ECO:0007669"/>
    <property type="project" value="UniProtKB-KW"/>
</dbReference>
<dbReference type="InterPro" id="IPR011004">
    <property type="entry name" value="Trimer_LpxA-like_sf"/>
</dbReference>
<dbReference type="CDD" id="cd05635">
    <property type="entry name" value="LbH_unknown"/>
    <property type="match status" value="1"/>
</dbReference>
<protein>
    <submittedName>
        <fullName evidence="3">Glucose-1-phosphate thymidylyltransferase</fullName>
    </submittedName>
</protein>
<keyword evidence="4" id="KW-1185">Reference proteome</keyword>
<dbReference type="RefSeq" id="WP_338393462.1">
    <property type="nucleotide sequence ID" value="NZ_AP025314.1"/>
</dbReference>
<proteinExistence type="predicted"/>
<keyword evidence="1" id="KW-0808">Transferase</keyword>
<dbReference type="Gene3D" id="2.160.10.10">
    <property type="entry name" value="Hexapeptide repeat proteins"/>
    <property type="match status" value="1"/>
</dbReference>
<dbReference type="PANTHER" id="PTHR43584:SF9">
    <property type="entry name" value="TRANSFERASE HEXAPEPTIDE REPEAT CONTAINING PROTEIN"/>
    <property type="match status" value="1"/>
</dbReference>
<dbReference type="Pfam" id="PF13562">
    <property type="entry name" value="NTP_transf_4"/>
    <property type="match status" value="1"/>
</dbReference>
<keyword evidence="2" id="KW-0012">Acyltransferase</keyword>
<evidence type="ECO:0000256" key="2">
    <source>
        <dbReference type="ARBA" id="ARBA00023315"/>
    </source>
</evidence>
<reference evidence="3 4" key="1">
    <citation type="submission" date="2021-12" db="EMBL/GenBank/DDBJ databases">
        <title>Genome sequencing of bacteria with rrn-lacking chromosome and rrn-plasmid.</title>
        <authorList>
            <person name="Anda M."/>
            <person name="Iwasaki W."/>
        </authorList>
    </citation>
    <scope>NUCLEOTIDE SEQUENCE [LARGE SCALE GENOMIC DNA]</scope>
    <source>
        <strain evidence="3 4">DSM 100852</strain>
    </source>
</reference>
<dbReference type="Proteomes" id="UP001348817">
    <property type="component" value="Chromosome"/>
</dbReference>
<sequence length="409" mass="45098">MNIILFDDPDLRRSLMPMTYTRPVAGMRCGILTIGEKWSKRTGADTSFLTERHLSALFPLTLSEDNLLVNGALCPDEKILEATLGLKSGEALVDGKTVLAFRTENQQVGSFDGKHLPETATKVPYTDPYRLIRTPWDIFTHNREQINADFAVVTAGRKSQGVNDPHTIVYGEENLFVEEGAKIRSAIINAEDGPVYIGKRAEVEEGTIIRGPFAMCEDAKVHMGSKMRADTTLGPYSKVGGEVSNCVIFGYSSKAHDGFLGNSVLGEWCNLGADTNNSNLKNNYANVKMWNYGKETFVDSGLQFCGLVMGDHAKAGINTMFNTGTVVGVSANIFGAGFPRNFVPSFSWGGHGGYSTYKLDKMLEVARMVMARRNKELTPAMAEMLKHVFQETSKFRVWDNHLANYFAKG</sequence>
<dbReference type="PANTHER" id="PTHR43584">
    <property type="entry name" value="NUCLEOTIDYL TRANSFERASE"/>
    <property type="match status" value="1"/>
</dbReference>
<evidence type="ECO:0000313" key="3">
    <source>
        <dbReference type="EMBL" id="BDD08185.1"/>
    </source>
</evidence>
<dbReference type="KEGG" id="fax:FUAX_06170"/>
<gene>
    <name evidence="3" type="ORF">FUAX_06170</name>
</gene>
<dbReference type="GO" id="GO:0016779">
    <property type="term" value="F:nucleotidyltransferase activity"/>
    <property type="evidence" value="ECO:0007669"/>
    <property type="project" value="UniProtKB-ARBA"/>
</dbReference>
<dbReference type="SUPFAM" id="SSF51161">
    <property type="entry name" value="Trimeric LpxA-like enzymes"/>
    <property type="match status" value="1"/>
</dbReference>
<organism evidence="3 4">
    <name type="scientific">Fulvitalea axinellae</name>
    <dbReference type="NCBI Taxonomy" id="1182444"/>
    <lineage>
        <taxon>Bacteria</taxon>
        <taxon>Pseudomonadati</taxon>
        <taxon>Bacteroidota</taxon>
        <taxon>Cytophagia</taxon>
        <taxon>Cytophagales</taxon>
        <taxon>Persicobacteraceae</taxon>
        <taxon>Fulvitalea</taxon>
    </lineage>
</organism>
<dbReference type="NCBIfam" id="TIGR03991">
    <property type="entry name" value="alt_bact_glmU"/>
    <property type="match status" value="1"/>
</dbReference>
<dbReference type="AlphaFoldDB" id="A0AAU9DBL4"/>
<dbReference type="InterPro" id="IPR023917">
    <property type="entry name" value="Bifunctiontional_GlmU_bac-type"/>
</dbReference>
<evidence type="ECO:0000313" key="4">
    <source>
        <dbReference type="Proteomes" id="UP001348817"/>
    </source>
</evidence>
<evidence type="ECO:0000256" key="1">
    <source>
        <dbReference type="ARBA" id="ARBA00022679"/>
    </source>
</evidence>
<name>A0AAU9DBL4_9BACT</name>